<organism evidence="1 2">
    <name type="scientific">Agrococcus sediminis</name>
    <dbReference type="NCBI Taxonomy" id="2599924"/>
    <lineage>
        <taxon>Bacteria</taxon>
        <taxon>Bacillati</taxon>
        <taxon>Actinomycetota</taxon>
        <taxon>Actinomycetes</taxon>
        <taxon>Micrococcales</taxon>
        <taxon>Microbacteriaceae</taxon>
        <taxon>Agrococcus</taxon>
    </lineage>
</organism>
<proteinExistence type="predicted"/>
<keyword evidence="2" id="KW-1185">Reference proteome</keyword>
<evidence type="ECO:0000313" key="2">
    <source>
        <dbReference type="Proteomes" id="UP000323221"/>
    </source>
</evidence>
<evidence type="ECO:0008006" key="3">
    <source>
        <dbReference type="Google" id="ProtNLM"/>
    </source>
</evidence>
<dbReference type="Proteomes" id="UP000323221">
    <property type="component" value="Unassembled WGS sequence"/>
</dbReference>
<reference evidence="1 2" key="1">
    <citation type="submission" date="2019-08" db="EMBL/GenBank/DDBJ databases">
        <title>Agrococcus lahaulensis sp. nov., isolated from a cold desert of the Indian Himalayas.</title>
        <authorList>
            <person name="Qu J.H."/>
        </authorList>
    </citation>
    <scope>NUCLEOTIDE SEQUENCE [LARGE SCALE GENOMIC DNA]</scope>
    <source>
        <strain evidence="1 2">NS18</strain>
    </source>
</reference>
<dbReference type="Gene3D" id="3.40.960.10">
    <property type="entry name" value="VSR Endonuclease"/>
    <property type="match status" value="1"/>
</dbReference>
<dbReference type="SUPFAM" id="SSF52980">
    <property type="entry name" value="Restriction endonuclease-like"/>
    <property type="match status" value="1"/>
</dbReference>
<dbReference type="AlphaFoldDB" id="A0A5M8QBB1"/>
<accession>A0A5M8QBB1</accession>
<sequence length="309" mass="34041">MRPSTPLPEPFDLGAFRVGEALDEGVGRGRLRGSDLEAPFRGVRSRPITDVQALALAYAAAMPSHQLFGGITAARLWGLPIAERWSRGEPLVVARPHRTAPSVVPGTRHIAFDPSRLRSTELEGLRLLGPLATALTLARELSHEALVQVADALLTPSRSYPGLRLERKPERGYATPQELDAFIARCGGLAGVAALRAAAADARVGVDSRFETITRLLMVEAGLPEPVVHPPVVVDGEEWHPDLGYPELRIAIEFEGDGHRDERQWHVDIDRYARFEAAGWTTVRVTRKHMARRGAHFVERVRAARARRE</sequence>
<dbReference type="EMBL" id="VOIR01000015">
    <property type="protein sequence ID" value="KAA6432096.1"/>
    <property type="molecule type" value="Genomic_DNA"/>
</dbReference>
<evidence type="ECO:0000313" key="1">
    <source>
        <dbReference type="EMBL" id="KAA6432096.1"/>
    </source>
</evidence>
<comment type="caution">
    <text evidence="1">The sequence shown here is derived from an EMBL/GenBank/DDBJ whole genome shotgun (WGS) entry which is preliminary data.</text>
</comment>
<dbReference type="RefSeq" id="WP_146357205.1">
    <property type="nucleotide sequence ID" value="NZ_VOIR01000015.1"/>
</dbReference>
<gene>
    <name evidence="1" type="ORF">FQ330_09975</name>
</gene>
<protein>
    <recommendedName>
        <fullName evidence="3">DUF559 domain-containing protein</fullName>
    </recommendedName>
</protein>
<dbReference type="OrthoDB" id="3234479at2"/>
<dbReference type="InterPro" id="IPR011335">
    <property type="entry name" value="Restrct_endonuc-II-like"/>
</dbReference>
<name>A0A5M8QBB1_9MICO</name>